<dbReference type="Proteomes" id="UP000799438">
    <property type="component" value="Unassembled WGS sequence"/>
</dbReference>
<dbReference type="InterPro" id="IPR009080">
    <property type="entry name" value="tRNAsynth_Ia_anticodon-bd"/>
</dbReference>
<sequence>MATSEPILPQEGKRNILITSALPYVNNIPHLGNIIGSVLSADVFSRFCKARGHPTLYICGSDEYGTATETKAIDEGLTPQELCDKYHQIHSDVYKWFNIGFDKFGRTPTQQQTDIAQDIFTKLYKNGYLEEQTTVQPYCEKHNSFLADRFVEGECSICHDPGARGDQCDKCGNLLDPLEPEPEAAAAGSDEAEAHGEVKATGFLINPRCKLDGAAPVKRETKHIYLRLDALKPEIVEWFEKASKEGAWSSNCIQITQSWIDKGLKPRGITRDLKWGTAVPLPGYEDKVMYVWFDACIGYVSITATYTDEWEKWWRNPDNVKLYQFMGKDNVQFHTIIFPGSQLGTKDKWTKIHHLSTTEYLNYENTKFSKSKGIGVFGNNAKDTGIPSDVWRYYLLSRRPETSDAEFKWNEFIDANNNDLLKNLGNFVNRVIKFVAAKYDSVVPDYTKYTDDYLENHKKETNELLKTYIKDLEAVKLRAGLTTALHISSQGNKLLQDNKLDNRLFAEEPDRCAAVVSMALEHIRLLASVIEPYMPATAKGYTNDKGEFVAGMFQQLNVEPVPFIPEDWTAKSIQPGHKIGKAGYLFSQIKPEKEQEWRELYGGEEAKRQKALEAEKKAAKKAAKDADKAKKKAKKEAAKGAAGVEAAEKKQEADPAIEKVTEAMEKADVHTS</sequence>
<dbReference type="EC" id="6.1.1.10" evidence="3"/>
<dbReference type="GO" id="GO:0017101">
    <property type="term" value="C:aminoacyl-tRNA synthetase multienzyme complex"/>
    <property type="evidence" value="ECO:0007669"/>
    <property type="project" value="TreeGrafter"/>
</dbReference>
<evidence type="ECO:0000256" key="7">
    <source>
        <dbReference type="ARBA" id="ARBA00022917"/>
    </source>
</evidence>
<evidence type="ECO:0000256" key="3">
    <source>
        <dbReference type="ARBA" id="ARBA00012838"/>
    </source>
</evidence>
<dbReference type="PRINTS" id="PR01041">
    <property type="entry name" value="TRNASYNTHMET"/>
</dbReference>
<dbReference type="InterPro" id="IPR015413">
    <property type="entry name" value="Methionyl/Leucyl_tRNA_Synth"/>
</dbReference>
<accession>A0A6A6BH32</accession>
<proteinExistence type="inferred from homology"/>
<evidence type="ECO:0000256" key="1">
    <source>
        <dbReference type="ARBA" id="ARBA00004496"/>
    </source>
</evidence>
<evidence type="ECO:0000259" key="14">
    <source>
        <dbReference type="Pfam" id="PF19303"/>
    </source>
</evidence>
<dbReference type="InterPro" id="IPR023458">
    <property type="entry name" value="Met-tRNA_ligase_1"/>
</dbReference>
<gene>
    <name evidence="15" type="ORF">K452DRAFT_318213</name>
</gene>
<evidence type="ECO:0000256" key="6">
    <source>
        <dbReference type="ARBA" id="ARBA00022840"/>
    </source>
</evidence>
<feature type="domain" description="Methionyl/Leucyl tRNA synthetase" evidence="13">
    <location>
        <begin position="183"/>
        <end position="431"/>
    </location>
</feature>
<dbReference type="Gene3D" id="1.10.730.10">
    <property type="entry name" value="Isoleucyl-tRNA Synthetase, Domain 1"/>
    <property type="match status" value="1"/>
</dbReference>
<feature type="domain" description="Methionyl-tRNA synthetase anticodon-binding" evidence="14">
    <location>
        <begin position="456"/>
        <end position="605"/>
    </location>
</feature>
<dbReference type="Gene3D" id="2.20.28.20">
    <property type="entry name" value="Methionyl-tRNA synthetase, Zn-domain"/>
    <property type="match status" value="1"/>
</dbReference>
<feature type="region of interest" description="Disordered" evidence="12">
    <location>
        <begin position="611"/>
        <end position="672"/>
    </location>
</feature>
<dbReference type="CDD" id="cd00814">
    <property type="entry name" value="MetRS_core"/>
    <property type="match status" value="1"/>
</dbReference>
<evidence type="ECO:0000256" key="12">
    <source>
        <dbReference type="SAM" id="MobiDB-lite"/>
    </source>
</evidence>
<comment type="subcellular location">
    <subcellularLocation>
        <location evidence="1">Cytoplasm</location>
    </subcellularLocation>
</comment>
<dbReference type="PANTHER" id="PTHR45765">
    <property type="entry name" value="METHIONINE--TRNA LIGASE"/>
    <property type="match status" value="1"/>
</dbReference>
<keyword evidence="16" id="KW-1185">Reference proteome</keyword>
<evidence type="ECO:0000256" key="2">
    <source>
        <dbReference type="ARBA" id="ARBA00005594"/>
    </source>
</evidence>
<dbReference type="RefSeq" id="XP_033398337.1">
    <property type="nucleotide sequence ID" value="XM_033544130.1"/>
</dbReference>
<dbReference type="SUPFAM" id="SSF57770">
    <property type="entry name" value="Methionyl-tRNA synthetase (MetRS), Zn-domain"/>
    <property type="match status" value="1"/>
</dbReference>
<evidence type="ECO:0000256" key="4">
    <source>
        <dbReference type="ARBA" id="ARBA00022598"/>
    </source>
</evidence>
<comment type="catalytic activity">
    <reaction evidence="10">
        <text>tRNA(Met) + L-methionine + ATP = L-methionyl-tRNA(Met) + AMP + diphosphate</text>
        <dbReference type="Rhea" id="RHEA:13481"/>
        <dbReference type="Rhea" id="RHEA-COMP:9667"/>
        <dbReference type="Rhea" id="RHEA-COMP:9698"/>
        <dbReference type="ChEBI" id="CHEBI:30616"/>
        <dbReference type="ChEBI" id="CHEBI:33019"/>
        <dbReference type="ChEBI" id="CHEBI:57844"/>
        <dbReference type="ChEBI" id="CHEBI:78442"/>
        <dbReference type="ChEBI" id="CHEBI:78530"/>
        <dbReference type="ChEBI" id="CHEBI:456215"/>
        <dbReference type="EC" id="6.1.1.10"/>
    </reaction>
</comment>
<evidence type="ECO:0000256" key="11">
    <source>
        <dbReference type="RuleBase" id="RU363039"/>
    </source>
</evidence>
<dbReference type="Pfam" id="PF19303">
    <property type="entry name" value="Anticodon_3"/>
    <property type="match status" value="1"/>
</dbReference>
<dbReference type="CDD" id="cd07957">
    <property type="entry name" value="Anticodon_Ia_Met"/>
    <property type="match status" value="1"/>
</dbReference>
<keyword evidence="4 11" id="KW-0436">Ligase</keyword>
<dbReference type="InterPro" id="IPR029038">
    <property type="entry name" value="MetRS_Zn"/>
</dbReference>
<keyword evidence="7 11" id="KW-0648">Protein biosynthesis</keyword>
<dbReference type="InterPro" id="IPR001412">
    <property type="entry name" value="aa-tRNA-synth_I_CS"/>
</dbReference>
<dbReference type="Pfam" id="PF09334">
    <property type="entry name" value="tRNA-synt_1g"/>
    <property type="match status" value="2"/>
</dbReference>
<dbReference type="InterPro" id="IPR033911">
    <property type="entry name" value="MetRS_core"/>
</dbReference>
<feature type="compositionally biased region" description="Basic and acidic residues" evidence="12">
    <location>
        <begin position="646"/>
        <end position="672"/>
    </location>
</feature>
<organism evidence="15 16">
    <name type="scientific">Aplosporella prunicola CBS 121167</name>
    <dbReference type="NCBI Taxonomy" id="1176127"/>
    <lineage>
        <taxon>Eukaryota</taxon>
        <taxon>Fungi</taxon>
        <taxon>Dikarya</taxon>
        <taxon>Ascomycota</taxon>
        <taxon>Pezizomycotina</taxon>
        <taxon>Dothideomycetes</taxon>
        <taxon>Dothideomycetes incertae sedis</taxon>
        <taxon>Botryosphaeriales</taxon>
        <taxon>Aplosporellaceae</taxon>
        <taxon>Aplosporella</taxon>
    </lineage>
</organism>
<dbReference type="PANTHER" id="PTHR45765:SF1">
    <property type="entry name" value="METHIONINE--TRNA LIGASE, CYTOPLASMIC"/>
    <property type="match status" value="1"/>
</dbReference>
<evidence type="ECO:0000313" key="16">
    <source>
        <dbReference type="Proteomes" id="UP000799438"/>
    </source>
</evidence>
<dbReference type="SUPFAM" id="SSF47323">
    <property type="entry name" value="Anticodon-binding domain of a subclass of class I aminoacyl-tRNA synthetases"/>
    <property type="match status" value="1"/>
</dbReference>
<dbReference type="GO" id="GO:0004825">
    <property type="term" value="F:methionine-tRNA ligase activity"/>
    <property type="evidence" value="ECO:0007669"/>
    <property type="project" value="UniProtKB-EC"/>
</dbReference>
<comment type="similarity">
    <text evidence="2 11">Belongs to the class-I aminoacyl-tRNA synthetase family.</text>
</comment>
<evidence type="ECO:0000256" key="10">
    <source>
        <dbReference type="ARBA" id="ARBA00047364"/>
    </source>
</evidence>
<dbReference type="Gene3D" id="3.40.50.620">
    <property type="entry name" value="HUPs"/>
    <property type="match status" value="1"/>
</dbReference>
<evidence type="ECO:0000256" key="8">
    <source>
        <dbReference type="ARBA" id="ARBA00023146"/>
    </source>
</evidence>
<reference evidence="15" key="1">
    <citation type="journal article" date="2020" name="Stud. Mycol.">
        <title>101 Dothideomycetes genomes: a test case for predicting lifestyles and emergence of pathogens.</title>
        <authorList>
            <person name="Haridas S."/>
            <person name="Albert R."/>
            <person name="Binder M."/>
            <person name="Bloem J."/>
            <person name="Labutti K."/>
            <person name="Salamov A."/>
            <person name="Andreopoulos B."/>
            <person name="Baker S."/>
            <person name="Barry K."/>
            <person name="Bills G."/>
            <person name="Bluhm B."/>
            <person name="Cannon C."/>
            <person name="Castanera R."/>
            <person name="Culley D."/>
            <person name="Daum C."/>
            <person name="Ezra D."/>
            <person name="Gonzalez J."/>
            <person name="Henrissat B."/>
            <person name="Kuo A."/>
            <person name="Liang C."/>
            <person name="Lipzen A."/>
            <person name="Lutzoni F."/>
            <person name="Magnuson J."/>
            <person name="Mondo S."/>
            <person name="Nolan M."/>
            <person name="Ohm R."/>
            <person name="Pangilinan J."/>
            <person name="Park H.-J."/>
            <person name="Ramirez L."/>
            <person name="Alfaro M."/>
            <person name="Sun H."/>
            <person name="Tritt A."/>
            <person name="Yoshinaga Y."/>
            <person name="Zwiers L.-H."/>
            <person name="Turgeon B."/>
            <person name="Goodwin S."/>
            <person name="Spatafora J."/>
            <person name="Crous P."/>
            <person name="Grigoriev I."/>
        </authorList>
    </citation>
    <scope>NUCLEOTIDE SEQUENCE</scope>
    <source>
        <strain evidence="15">CBS 121167</strain>
    </source>
</reference>
<evidence type="ECO:0000256" key="5">
    <source>
        <dbReference type="ARBA" id="ARBA00022741"/>
    </source>
</evidence>
<dbReference type="GeneID" id="54301626"/>
<dbReference type="InterPro" id="IPR014729">
    <property type="entry name" value="Rossmann-like_a/b/a_fold"/>
</dbReference>
<dbReference type="GO" id="GO:0005524">
    <property type="term" value="F:ATP binding"/>
    <property type="evidence" value="ECO:0007669"/>
    <property type="project" value="UniProtKB-KW"/>
</dbReference>
<dbReference type="OrthoDB" id="5844513at2759"/>
<keyword evidence="6 11" id="KW-0067">ATP-binding</keyword>
<feature type="compositionally biased region" description="Basic and acidic residues" evidence="12">
    <location>
        <begin position="611"/>
        <end position="628"/>
    </location>
</feature>
<dbReference type="EMBL" id="ML995484">
    <property type="protein sequence ID" value="KAF2142625.1"/>
    <property type="molecule type" value="Genomic_DNA"/>
</dbReference>
<dbReference type="SUPFAM" id="SSF52374">
    <property type="entry name" value="Nucleotidylyl transferase"/>
    <property type="match status" value="1"/>
</dbReference>
<dbReference type="GO" id="GO:0005829">
    <property type="term" value="C:cytosol"/>
    <property type="evidence" value="ECO:0007669"/>
    <property type="project" value="TreeGrafter"/>
</dbReference>
<dbReference type="AlphaFoldDB" id="A0A6A6BH32"/>
<name>A0A6A6BH32_9PEZI</name>
<dbReference type="PROSITE" id="PS00178">
    <property type="entry name" value="AA_TRNA_LIGASE_I"/>
    <property type="match status" value="1"/>
</dbReference>
<evidence type="ECO:0000256" key="9">
    <source>
        <dbReference type="ARBA" id="ARBA00030904"/>
    </source>
</evidence>
<keyword evidence="8 11" id="KW-0030">Aminoacyl-tRNA synthetase</keyword>
<evidence type="ECO:0000313" key="15">
    <source>
        <dbReference type="EMBL" id="KAF2142625.1"/>
    </source>
</evidence>
<feature type="domain" description="Methionyl/Leucyl tRNA synthetase" evidence="13">
    <location>
        <begin position="16"/>
        <end position="179"/>
    </location>
</feature>
<dbReference type="GO" id="GO:0006431">
    <property type="term" value="P:methionyl-tRNA aminoacylation"/>
    <property type="evidence" value="ECO:0007669"/>
    <property type="project" value="InterPro"/>
</dbReference>
<evidence type="ECO:0000259" key="13">
    <source>
        <dbReference type="Pfam" id="PF09334"/>
    </source>
</evidence>
<dbReference type="InterPro" id="IPR041872">
    <property type="entry name" value="Anticodon_Met"/>
</dbReference>
<keyword evidence="5 11" id="KW-0547">Nucleotide-binding</keyword>
<protein>
    <recommendedName>
        <fullName evidence="3">methionine--tRNA ligase</fullName>
        <ecNumber evidence="3">6.1.1.10</ecNumber>
    </recommendedName>
    <alternativeName>
        <fullName evidence="9">Methionyl-tRNA synthetase</fullName>
    </alternativeName>
</protein>